<evidence type="ECO:0000313" key="2">
    <source>
        <dbReference type="EMBL" id="EDJ93060.1"/>
    </source>
</evidence>
<evidence type="ECO:0000256" key="1">
    <source>
        <dbReference type="SAM" id="SignalP"/>
    </source>
</evidence>
<dbReference type="Proteomes" id="UP000003185">
    <property type="component" value="Unassembled WGS sequence"/>
</dbReference>
<dbReference type="RefSeq" id="WP_005650541.1">
    <property type="nucleotide sequence ID" value="NZ_AAZF01000003.1"/>
</dbReference>
<feature type="signal peptide" evidence="1">
    <location>
        <begin position="1"/>
        <end position="26"/>
    </location>
</feature>
<evidence type="ECO:0000313" key="3">
    <source>
        <dbReference type="Proteomes" id="UP000003185"/>
    </source>
</evidence>
<dbReference type="PROSITE" id="PS51257">
    <property type="entry name" value="PROKAR_LIPOPROTEIN"/>
    <property type="match status" value="1"/>
</dbReference>
<reference evidence="2 3" key="1">
    <citation type="journal article" date="2007" name="Genome Biol.">
        <title>Characterization and modeling of the Haemophilus influenzae core and supragenomes based on the complete genomic sequences of Rd and 12 clinical nontypeable strains.</title>
        <authorList>
            <person name="Hogg J.S."/>
            <person name="Hu F.Z."/>
            <person name="Janto B."/>
            <person name="Boissy R."/>
            <person name="Hayes J."/>
            <person name="Keefe R."/>
            <person name="Post J.C."/>
            <person name="Ehrlich G.D."/>
        </authorList>
    </citation>
    <scope>NUCLEOTIDE SEQUENCE [LARGE SCALE GENOMIC DNA]</scope>
    <source>
        <strain evidence="3">NTHi 3655</strain>
    </source>
</reference>
<name>A0A0H3PD55_HAEI3</name>
<dbReference type="InterPro" id="IPR058979">
    <property type="entry name" value="LysC-like"/>
</dbReference>
<proteinExistence type="predicted"/>
<feature type="chain" id="PRO_5002617401" description="Lytic protein Rz1" evidence="1">
    <location>
        <begin position="27"/>
        <end position="93"/>
    </location>
</feature>
<evidence type="ECO:0008006" key="4">
    <source>
        <dbReference type="Google" id="ProtNLM"/>
    </source>
</evidence>
<accession>A0A0H3PD55</accession>
<sequence length="93" mass="10297">MLNQLKQSLRLNLALTLVCLSLFLTACTKKITTKAEYIYPPQAYTAPCVKTAFTGETYGDVVIQLVKVTAERDKCASQVDNLNKWINQAKGGK</sequence>
<organism evidence="2 3">
    <name type="scientific">Haemophilus influenzae (strain NTHi 3655)</name>
    <dbReference type="NCBI Taxonomy" id="375177"/>
    <lineage>
        <taxon>Bacteria</taxon>
        <taxon>Pseudomonadati</taxon>
        <taxon>Pseudomonadota</taxon>
        <taxon>Gammaproteobacteria</taxon>
        <taxon>Pasteurellales</taxon>
        <taxon>Pasteurellaceae</taxon>
        <taxon>Haemophilus</taxon>
    </lineage>
</organism>
<keyword evidence="1" id="KW-0732">Signal</keyword>
<dbReference type="AlphaFoldDB" id="A0A0H3PD55"/>
<comment type="caution">
    <text evidence="2">The sequence shown here is derived from an EMBL/GenBank/DDBJ whole genome shotgun (WGS) entry which is preliminary data.</text>
</comment>
<dbReference type="Pfam" id="PF23793">
    <property type="entry name" value="LysC"/>
    <property type="match status" value="1"/>
</dbReference>
<dbReference type="EMBL" id="AAZF01000003">
    <property type="protein sequence ID" value="EDJ93060.1"/>
    <property type="molecule type" value="Genomic_DNA"/>
</dbReference>
<gene>
    <name evidence="2" type="ORF">CGSHi3655_09036</name>
</gene>
<protein>
    <recommendedName>
        <fullName evidence="4">Lytic protein Rz1</fullName>
    </recommendedName>
</protein>